<feature type="region of interest" description="Disordered" evidence="12">
    <location>
        <begin position="1"/>
        <end position="68"/>
    </location>
</feature>
<keyword evidence="5" id="KW-0677">Repeat</keyword>
<dbReference type="InterPro" id="IPR002167">
    <property type="entry name" value="GDC-like"/>
</dbReference>
<name>A0ABR3PV69_9TREE</name>
<dbReference type="Gene3D" id="1.50.40.10">
    <property type="entry name" value="Mitochondrial carrier domain"/>
    <property type="match status" value="1"/>
</dbReference>
<evidence type="ECO:0000256" key="7">
    <source>
        <dbReference type="ARBA" id="ARBA00022989"/>
    </source>
</evidence>
<dbReference type="InterPro" id="IPR018108">
    <property type="entry name" value="MCP_transmembrane"/>
</dbReference>
<keyword evidence="4 10" id="KW-0812">Transmembrane</keyword>
<evidence type="ECO:0000256" key="8">
    <source>
        <dbReference type="ARBA" id="ARBA00023128"/>
    </source>
</evidence>
<evidence type="ECO:0000256" key="3">
    <source>
        <dbReference type="ARBA" id="ARBA00022448"/>
    </source>
</evidence>
<dbReference type="PRINTS" id="PR00926">
    <property type="entry name" value="MITOCARRIER"/>
</dbReference>
<feature type="compositionally biased region" description="Pro residues" evidence="12">
    <location>
        <begin position="9"/>
        <end position="18"/>
    </location>
</feature>
<comment type="similarity">
    <text evidence="2 11">Belongs to the mitochondrial carrier (TC 2.A.29) family.</text>
</comment>
<feature type="compositionally biased region" description="Pro residues" evidence="12">
    <location>
        <begin position="52"/>
        <end position="68"/>
    </location>
</feature>
<dbReference type="EMBL" id="JBBXJM010000006">
    <property type="protein sequence ID" value="KAL1406364.1"/>
    <property type="molecule type" value="Genomic_DNA"/>
</dbReference>
<dbReference type="Pfam" id="PF00153">
    <property type="entry name" value="Mito_carr"/>
    <property type="match status" value="3"/>
</dbReference>
<dbReference type="PRINTS" id="PR00928">
    <property type="entry name" value="GRAVESDC"/>
</dbReference>
<evidence type="ECO:0000256" key="9">
    <source>
        <dbReference type="ARBA" id="ARBA00023136"/>
    </source>
</evidence>
<proteinExistence type="inferred from homology"/>
<dbReference type="PROSITE" id="PS50920">
    <property type="entry name" value="SOLCAR"/>
    <property type="match status" value="3"/>
</dbReference>
<evidence type="ECO:0000256" key="12">
    <source>
        <dbReference type="SAM" id="MobiDB-lite"/>
    </source>
</evidence>
<feature type="repeat" description="Solcar" evidence="10">
    <location>
        <begin position="226"/>
        <end position="326"/>
    </location>
</feature>
<dbReference type="Proteomes" id="UP001565368">
    <property type="component" value="Unassembled WGS sequence"/>
</dbReference>
<feature type="repeat" description="Solcar" evidence="10">
    <location>
        <begin position="338"/>
        <end position="428"/>
    </location>
</feature>
<gene>
    <name evidence="13" type="ORF">Q8F55_008063</name>
</gene>
<organism evidence="13 14">
    <name type="scientific">Vanrija albida</name>
    <dbReference type="NCBI Taxonomy" id="181172"/>
    <lineage>
        <taxon>Eukaryota</taxon>
        <taxon>Fungi</taxon>
        <taxon>Dikarya</taxon>
        <taxon>Basidiomycota</taxon>
        <taxon>Agaricomycotina</taxon>
        <taxon>Tremellomycetes</taxon>
        <taxon>Trichosporonales</taxon>
        <taxon>Trichosporonaceae</taxon>
        <taxon>Vanrija</taxon>
    </lineage>
</organism>
<feature type="repeat" description="Solcar" evidence="10">
    <location>
        <begin position="122"/>
        <end position="216"/>
    </location>
</feature>
<evidence type="ECO:0000256" key="1">
    <source>
        <dbReference type="ARBA" id="ARBA00004448"/>
    </source>
</evidence>
<dbReference type="SUPFAM" id="SSF103506">
    <property type="entry name" value="Mitochondrial carrier"/>
    <property type="match status" value="1"/>
</dbReference>
<keyword evidence="8" id="KW-0496">Mitochondrion</keyword>
<dbReference type="GeneID" id="95989106"/>
<evidence type="ECO:0000256" key="6">
    <source>
        <dbReference type="ARBA" id="ARBA00022792"/>
    </source>
</evidence>
<evidence type="ECO:0000313" key="13">
    <source>
        <dbReference type="EMBL" id="KAL1406364.1"/>
    </source>
</evidence>
<evidence type="ECO:0000313" key="14">
    <source>
        <dbReference type="Proteomes" id="UP001565368"/>
    </source>
</evidence>
<keyword evidence="6" id="KW-0999">Mitochondrion inner membrane</keyword>
<evidence type="ECO:0000256" key="4">
    <source>
        <dbReference type="ARBA" id="ARBA00022692"/>
    </source>
</evidence>
<keyword evidence="9 10" id="KW-0472">Membrane</keyword>
<comment type="caution">
    <text evidence="13">The sequence shown here is derived from an EMBL/GenBank/DDBJ whole genome shotgun (WGS) entry which is preliminary data.</text>
</comment>
<comment type="subcellular location">
    <subcellularLocation>
        <location evidence="1">Mitochondrion inner membrane</location>
        <topology evidence="1">Multi-pass membrane protein</topology>
    </subcellularLocation>
</comment>
<reference evidence="13 14" key="1">
    <citation type="submission" date="2023-08" db="EMBL/GenBank/DDBJ databases">
        <title>Annotated Genome Sequence of Vanrija albida AlHP1.</title>
        <authorList>
            <person name="Herzog R."/>
        </authorList>
    </citation>
    <scope>NUCLEOTIDE SEQUENCE [LARGE SCALE GENOMIC DNA]</scope>
    <source>
        <strain evidence="13 14">AlHP1</strain>
    </source>
</reference>
<evidence type="ECO:0008006" key="15">
    <source>
        <dbReference type="Google" id="ProtNLM"/>
    </source>
</evidence>
<keyword evidence="14" id="KW-1185">Reference proteome</keyword>
<accession>A0ABR3PV69</accession>
<evidence type="ECO:0000256" key="11">
    <source>
        <dbReference type="RuleBase" id="RU000488"/>
    </source>
</evidence>
<keyword evidence="7" id="KW-1133">Transmembrane helix</keyword>
<sequence length="442" mass="47274">MRYNISQTTPPPPPPSPPDIAASSSYAVGAATFPQPPPSFVHDQHAIEQPVAPGPLPTNPTPIPTPALTLPPPPAPIPQSLQEVDAVPAGHIVDEDELEVRFDKDPPHTPLEKFRAKMAENQAVINTFVAGGLAGATSRTVVSPLERLKIILQVQASSTKGSGASNQAYGALWPSLVRMWKSEGFAGFMKGNGINVVRILPYSAIQFTSYGAFKNLALQWSGQETLSTPWRLASGAAAGIMAVSFTYPLDLVRARLSIATANMAHSGAAAAFTAEDAKLGIAGMTKKVYQQEGGIRGLYRGCWATAIGVAPYVSLNFYGYETLKGIILPAGLDCGDVEFALRKLSCGGLAGAFSLMFTHPFDVLRRKMQVAGLSTLGEPNVGAIETLKLMIQRDGFWRGLYRGLVPNLVKIVPSMAVSFYTFDTVSDALAKWTHIPDEDEWA</sequence>
<keyword evidence="3 11" id="KW-0813">Transport</keyword>
<protein>
    <recommendedName>
        <fullName evidence="15">Mitochondrial thiamine pyrophosphate carrier 1</fullName>
    </recommendedName>
</protein>
<evidence type="ECO:0000256" key="2">
    <source>
        <dbReference type="ARBA" id="ARBA00006375"/>
    </source>
</evidence>
<evidence type="ECO:0000256" key="5">
    <source>
        <dbReference type="ARBA" id="ARBA00022737"/>
    </source>
</evidence>
<dbReference type="RefSeq" id="XP_069206308.1">
    <property type="nucleotide sequence ID" value="XM_069356467.1"/>
</dbReference>
<dbReference type="PANTHER" id="PTHR24089">
    <property type="entry name" value="SOLUTE CARRIER FAMILY 25"/>
    <property type="match status" value="1"/>
</dbReference>
<dbReference type="InterPro" id="IPR023395">
    <property type="entry name" value="MCP_dom_sf"/>
</dbReference>
<dbReference type="InterPro" id="IPR002067">
    <property type="entry name" value="MCP"/>
</dbReference>
<evidence type="ECO:0000256" key="10">
    <source>
        <dbReference type="PROSITE-ProRule" id="PRU00282"/>
    </source>
</evidence>